<dbReference type="Pfam" id="PF00155">
    <property type="entry name" value="Aminotran_1_2"/>
    <property type="match status" value="1"/>
</dbReference>
<dbReference type="GO" id="GO:0030170">
    <property type="term" value="F:pyridoxal phosphate binding"/>
    <property type="evidence" value="ECO:0007669"/>
    <property type="project" value="InterPro"/>
</dbReference>
<evidence type="ECO:0000256" key="2">
    <source>
        <dbReference type="ARBA" id="ARBA00007441"/>
    </source>
</evidence>
<organism evidence="7 8">
    <name type="scientific">Serendipita indica (strain DSM 11827)</name>
    <name type="common">Root endophyte fungus</name>
    <name type="synonym">Piriformospora indica</name>
    <dbReference type="NCBI Taxonomy" id="1109443"/>
    <lineage>
        <taxon>Eukaryota</taxon>
        <taxon>Fungi</taxon>
        <taxon>Dikarya</taxon>
        <taxon>Basidiomycota</taxon>
        <taxon>Agaricomycotina</taxon>
        <taxon>Agaricomycetes</taxon>
        <taxon>Sebacinales</taxon>
        <taxon>Serendipitaceae</taxon>
        <taxon>Serendipita</taxon>
    </lineage>
</organism>
<dbReference type="EMBL" id="CAFZ01000026">
    <property type="protein sequence ID" value="CCA68122.1"/>
    <property type="molecule type" value="Genomic_DNA"/>
</dbReference>
<proteinExistence type="inferred from homology"/>
<dbReference type="GO" id="GO:0008483">
    <property type="term" value="F:transaminase activity"/>
    <property type="evidence" value="ECO:0007669"/>
    <property type="project" value="UniProtKB-KW"/>
</dbReference>
<evidence type="ECO:0000256" key="3">
    <source>
        <dbReference type="ARBA" id="ARBA00022576"/>
    </source>
</evidence>
<evidence type="ECO:0000256" key="4">
    <source>
        <dbReference type="ARBA" id="ARBA00022679"/>
    </source>
</evidence>
<dbReference type="InParanoid" id="G4T9Z4"/>
<dbReference type="SUPFAM" id="SSF53383">
    <property type="entry name" value="PLP-dependent transferases"/>
    <property type="match status" value="1"/>
</dbReference>
<evidence type="ECO:0000256" key="1">
    <source>
        <dbReference type="ARBA" id="ARBA00001933"/>
    </source>
</evidence>
<comment type="cofactor">
    <cofactor evidence="1">
        <name>pyridoxal 5'-phosphate</name>
        <dbReference type="ChEBI" id="CHEBI:597326"/>
    </cofactor>
</comment>
<dbReference type="GO" id="GO:1901605">
    <property type="term" value="P:alpha-amino acid metabolic process"/>
    <property type="evidence" value="ECO:0007669"/>
    <property type="project" value="TreeGrafter"/>
</dbReference>
<dbReference type="FunCoup" id="G4T9Z4">
    <property type="interactions" value="136"/>
</dbReference>
<dbReference type="PANTHER" id="PTHR42790">
    <property type="entry name" value="AMINOTRANSFERASE"/>
    <property type="match status" value="1"/>
</dbReference>
<name>G4T9Z4_SERID</name>
<feature type="domain" description="Aminotransferase class I/classII large" evidence="6">
    <location>
        <begin position="166"/>
        <end position="417"/>
    </location>
</feature>
<gene>
    <name evidence="7" type="ORF">PIIN_01989</name>
</gene>
<dbReference type="OrthoDB" id="691673at2759"/>
<dbReference type="PANTHER" id="PTHR42790:SF1">
    <property type="entry name" value="AROMATIC AMINO ACID AMINOTRANSFERASE, HYPOTHETICAL (EUROFUNG)"/>
    <property type="match status" value="1"/>
</dbReference>
<dbReference type="STRING" id="1109443.G4T9Z4"/>
<dbReference type="InterPro" id="IPR004839">
    <property type="entry name" value="Aminotransferase_I/II_large"/>
</dbReference>
<protein>
    <submittedName>
        <fullName evidence="7">Related to ARO8-aromatic amino acid aminotransferase I</fullName>
    </submittedName>
</protein>
<accession>G4T9Z4</accession>
<dbReference type="Gene3D" id="3.40.640.10">
    <property type="entry name" value="Type I PLP-dependent aspartate aminotransferase-like (Major domain)"/>
    <property type="match status" value="1"/>
</dbReference>
<dbReference type="InterPro" id="IPR015424">
    <property type="entry name" value="PyrdxlP-dep_Trfase"/>
</dbReference>
<comment type="caution">
    <text evidence="7">The sequence shown here is derived from an EMBL/GenBank/DDBJ whole genome shotgun (WGS) entry which is preliminary data.</text>
</comment>
<keyword evidence="8" id="KW-1185">Reference proteome</keyword>
<dbReference type="OMA" id="YVRWLHG"/>
<evidence type="ECO:0000256" key="5">
    <source>
        <dbReference type="ARBA" id="ARBA00022898"/>
    </source>
</evidence>
<keyword evidence="3 7" id="KW-0032">Aminotransferase</keyword>
<dbReference type="eggNOG" id="KOG0634">
    <property type="taxonomic scope" value="Eukaryota"/>
</dbReference>
<evidence type="ECO:0000313" key="8">
    <source>
        <dbReference type="Proteomes" id="UP000007148"/>
    </source>
</evidence>
<keyword evidence="5" id="KW-0663">Pyridoxal phosphate</keyword>
<dbReference type="InterPro" id="IPR015421">
    <property type="entry name" value="PyrdxlP-dep_Trfase_major"/>
</dbReference>
<dbReference type="CDD" id="cd00609">
    <property type="entry name" value="AAT_like"/>
    <property type="match status" value="1"/>
</dbReference>
<evidence type="ECO:0000259" key="6">
    <source>
        <dbReference type="Pfam" id="PF00155"/>
    </source>
</evidence>
<dbReference type="InterPro" id="IPR050859">
    <property type="entry name" value="Class-I_PLP-dep_aminotransf"/>
</dbReference>
<sequence length="562" mass="62849">MSQEEKNELPKSIDLSHHLSDLAKARNVSPLKGFFKYYTPDVLALAGGVPHPDYFPFATLEASTLPVDTYSSTPGTITSPSPLAWLWNLFSSPSAARTTKISVPKYVSDPLNEVNLATALQYGMATGVLPLQQFLRDYSRIFYKPGFSDFTTLVHTGNTDGWSRVVYSLLNPGDSMLVEEWTYPSALSAALPIGIHTVAVPLDSKGMRPDALRHILSTWDSKSRGFNRPRLLYTVPIGQNPSGLTTGEERKRAIYEICVEYDIIIGEDDPYYILQEGEYIAPDVRAKRANARKETKKKTDEEEIRAFVESLERSYLHYDYQGRVIRLDTFSKTIAPGSRLGWFTCNPMFAERLERAGEVSTQAPSGFTQSMVTQLVVKTWGMAGYVRWLRGLRAEYTTRRDTLIDAFCKAMGVELVTEEYRNEKPGGDVWDGATVWTATLTANAGAVKGAKGVEKKVRVSFVPPTSGMFVWVKVDFSDLSPPIHVPGEEENEGTHEGRFWVTLAKAGLLILPGWVFRGEKEHAPIDPNKYAHYRISFSDSTVDNMDKAAKIFAKTLREYCSQ</sequence>
<dbReference type="HOGENOM" id="CLU_017584_0_5_1"/>
<comment type="similarity">
    <text evidence="2">Belongs to the class-I pyridoxal-phosphate-dependent aminotransferase family.</text>
</comment>
<keyword evidence="4 7" id="KW-0808">Transferase</keyword>
<dbReference type="Proteomes" id="UP000007148">
    <property type="component" value="Unassembled WGS sequence"/>
</dbReference>
<evidence type="ECO:0000313" key="7">
    <source>
        <dbReference type="EMBL" id="CCA68122.1"/>
    </source>
</evidence>
<dbReference type="AlphaFoldDB" id="G4T9Z4"/>
<reference evidence="7 8" key="1">
    <citation type="journal article" date="2011" name="PLoS Pathog.">
        <title>Endophytic Life Strategies Decoded by Genome and Transcriptome Analyses of the Mutualistic Root Symbiont Piriformospora indica.</title>
        <authorList>
            <person name="Zuccaro A."/>
            <person name="Lahrmann U."/>
            <person name="Guldener U."/>
            <person name="Langen G."/>
            <person name="Pfiffi S."/>
            <person name="Biedenkopf D."/>
            <person name="Wong P."/>
            <person name="Samans B."/>
            <person name="Grimm C."/>
            <person name="Basiewicz M."/>
            <person name="Murat C."/>
            <person name="Martin F."/>
            <person name="Kogel K.H."/>
        </authorList>
    </citation>
    <scope>NUCLEOTIDE SEQUENCE [LARGE SCALE GENOMIC DNA]</scope>
    <source>
        <strain evidence="7 8">DSM 11827</strain>
    </source>
</reference>